<dbReference type="PANTHER" id="PTHR46438:SF11">
    <property type="entry name" value="LIPASE-RELATED"/>
    <property type="match status" value="1"/>
</dbReference>
<proteinExistence type="predicted"/>
<dbReference type="Pfam" id="PF00561">
    <property type="entry name" value="Abhydrolase_1"/>
    <property type="match status" value="1"/>
</dbReference>
<dbReference type="PRINTS" id="PR00111">
    <property type="entry name" value="ABHYDROLASE"/>
</dbReference>
<dbReference type="PANTHER" id="PTHR46438">
    <property type="entry name" value="ALPHA/BETA-HYDROLASES SUPERFAMILY PROTEIN"/>
    <property type="match status" value="1"/>
</dbReference>
<feature type="domain" description="AB hydrolase-1" evidence="1">
    <location>
        <begin position="28"/>
        <end position="261"/>
    </location>
</feature>
<sequence>MKKLDIKNEICLIDGLEIHCEYVMNGKPPILLLHGFLSSTYTFHRIIPILQEHYSVIAIDFPGFGKSEKSQSFIYSYHNYAKFVKECADYFNLGQFYIAGHSMGGQIALNVVKLMPQRVKGLVLLGCSGYLKKSRKIWIYSSYLPFFDRFIYLYVNRTGVVKALKNVVYNQSLITEKHVEEFGKPLTDKNFYKGLARLLRYREGDLTSEQLQEIAIPSLLIWGEEDRVVPIHIGNKLAEDLPEARMITFKETGHLITEERPNEVCEAIISHCC</sequence>
<dbReference type="InterPro" id="IPR000639">
    <property type="entry name" value="Epox_hydrolase-like"/>
</dbReference>
<protein>
    <submittedName>
        <fullName evidence="2">Alpha/beta hydrolase</fullName>
    </submittedName>
</protein>
<organism evidence="2 3">
    <name type="scientific">Salipaludibacillus neizhouensis</name>
    <dbReference type="NCBI Taxonomy" id="885475"/>
    <lineage>
        <taxon>Bacteria</taxon>
        <taxon>Bacillati</taxon>
        <taxon>Bacillota</taxon>
        <taxon>Bacilli</taxon>
        <taxon>Bacillales</taxon>
        <taxon>Bacillaceae</taxon>
    </lineage>
</organism>
<comment type="caution">
    <text evidence="2">The sequence shown here is derived from an EMBL/GenBank/DDBJ whole genome shotgun (WGS) entry which is preliminary data.</text>
</comment>
<evidence type="ECO:0000259" key="1">
    <source>
        <dbReference type="Pfam" id="PF00561"/>
    </source>
</evidence>
<dbReference type="GO" id="GO:0016787">
    <property type="term" value="F:hydrolase activity"/>
    <property type="evidence" value="ECO:0007669"/>
    <property type="project" value="UniProtKB-KW"/>
</dbReference>
<dbReference type="AlphaFoldDB" id="A0A3A9KDT3"/>
<gene>
    <name evidence="2" type="ORF">CR203_19330</name>
</gene>
<dbReference type="RefSeq" id="WP_110935941.1">
    <property type="nucleotide sequence ID" value="NZ_KZ614146.1"/>
</dbReference>
<dbReference type="Gene3D" id="3.40.50.1820">
    <property type="entry name" value="alpha/beta hydrolase"/>
    <property type="match status" value="1"/>
</dbReference>
<evidence type="ECO:0000313" key="3">
    <source>
        <dbReference type="Proteomes" id="UP000281498"/>
    </source>
</evidence>
<dbReference type="EMBL" id="PDOE01000013">
    <property type="protein sequence ID" value="RKL65635.1"/>
    <property type="molecule type" value="Genomic_DNA"/>
</dbReference>
<reference evidence="2 3" key="1">
    <citation type="submission" date="2017-10" db="EMBL/GenBank/DDBJ databases">
        <title>Bacillus sp. nov., a halophilic bacterium isolated from a Keqin Lake.</title>
        <authorList>
            <person name="Wang H."/>
        </authorList>
    </citation>
    <scope>NUCLEOTIDE SEQUENCE [LARGE SCALE GENOMIC DNA]</scope>
    <source>
        <strain evidence="2 3">KCTC 13187</strain>
    </source>
</reference>
<evidence type="ECO:0000313" key="2">
    <source>
        <dbReference type="EMBL" id="RKL65635.1"/>
    </source>
</evidence>
<keyword evidence="2" id="KW-0378">Hydrolase</keyword>
<dbReference type="SUPFAM" id="SSF53474">
    <property type="entry name" value="alpha/beta-Hydrolases"/>
    <property type="match status" value="1"/>
</dbReference>
<name>A0A3A9KDT3_9BACI</name>
<keyword evidence="3" id="KW-1185">Reference proteome</keyword>
<dbReference type="Proteomes" id="UP000281498">
    <property type="component" value="Unassembled WGS sequence"/>
</dbReference>
<dbReference type="PRINTS" id="PR00412">
    <property type="entry name" value="EPOXHYDRLASE"/>
</dbReference>
<dbReference type="InterPro" id="IPR000073">
    <property type="entry name" value="AB_hydrolase_1"/>
</dbReference>
<dbReference type="OrthoDB" id="9808398at2"/>
<dbReference type="InterPro" id="IPR029058">
    <property type="entry name" value="AB_hydrolase_fold"/>
</dbReference>
<accession>A0A3A9KDT3</accession>